<evidence type="ECO:0000313" key="2">
    <source>
        <dbReference type="EMBL" id="NBC36997.1"/>
    </source>
</evidence>
<reference evidence="3" key="1">
    <citation type="submission" date="2020-01" db="EMBL/GenBank/DDBJ databases">
        <title>Sphingomonas sp. strain CSW-10.</title>
        <authorList>
            <person name="Chen W.-M."/>
        </authorList>
    </citation>
    <scope>NUCLEOTIDE SEQUENCE [LARGE SCALE GENOMIC DNA]</scope>
    <source>
        <strain evidence="3">FSY-8</strain>
    </source>
</reference>
<dbReference type="Proteomes" id="UP000753724">
    <property type="component" value="Unassembled WGS sequence"/>
</dbReference>
<dbReference type="InterPro" id="IPR016047">
    <property type="entry name" value="M23ase_b-sheet_dom"/>
</dbReference>
<keyword evidence="3" id="KW-1185">Reference proteome</keyword>
<evidence type="ECO:0000259" key="1">
    <source>
        <dbReference type="Pfam" id="PF01551"/>
    </source>
</evidence>
<organism evidence="2 3">
    <name type="scientific">Novosphingobium ovatum</name>
    <dbReference type="NCBI Taxonomy" id="1908523"/>
    <lineage>
        <taxon>Bacteria</taxon>
        <taxon>Pseudomonadati</taxon>
        <taxon>Pseudomonadota</taxon>
        <taxon>Alphaproteobacteria</taxon>
        <taxon>Sphingomonadales</taxon>
        <taxon>Sphingomonadaceae</taxon>
        <taxon>Novosphingobium</taxon>
    </lineage>
</organism>
<proteinExistence type="predicted"/>
<protein>
    <submittedName>
        <fullName evidence="2">Peptidoglycan DD-metalloendopeptidase family protein</fullName>
    </submittedName>
</protein>
<evidence type="ECO:0000313" key="3">
    <source>
        <dbReference type="Proteomes" id="UP000753724"/>
    </source>
</evidence>
<feature type="domain" description="M23ase beta-sheet core" evidence="1">
    <location>
        <begin position="166"/>
        <end position="263"/>
    </location>
</feature>
<dbReference type="Gene3D" id="2.70.70.10">
    <property type="entry name" value="Glucose Permease (Domain IIA)"/>
    <property type="match status" value="1"/>
</dbReference>
<name>A0ABW9XEP1_9SPHN</name>
<comment type="caution">
    <text evidence="2">The sequence shown here is derived from an EMBL/GenBank/DDBJ whole genome shotgun (WGS) entry which is preliminary data.</text>
</comment>
<dbReference type="InterPro" id="IPR050570">
    <property type="entry name" value="Cell_wall_metabolism_enzyme"/>
</dbReference>
<dbReference type="InterPro" id="IPR011055">
    <property type="entry name" value="Dup_hybrid_motif"/>
</dbReference>
<dbReference type="Pfam" id="PF01551">
    <property type="entry name" value="Peptidase_M23"/>
    <property type="match status" value="1"/>
</dbReference>
<dbReference type="PANTHER" id="PTHR21666:SF285">
    <property type="entry name" value="M23 FAMILY METALLOPEPTIDASE"/>
    <property type="match status" value="1"/>
</dbReference>
<accession>A0ABW9XEP1</accession>
<dbReference type="SUPFAM" id="SSF51261">
    <property type="entry name" value="Duplicated hybrid motif"/>
    <property type="match status" value="1"/>
</dbReference>
<dbReference type="CDD" id="cd12797">
    <property type="entry name" value="M23_peptidase"/>
    <property type="match status" value="1"/>
</dbReference>
<dbReference type="PANTHER" id="PTHR21666">
    <property type="entry name" value="PEPTIDASE-RELATED"/>
    <property type="match status" value="1"/>
</dbReference>
<gene>
    <name evidence="2" type="ORF">GTZ99_10560</name>
</gene>
<dbReference type="EMBL" id="JAAAPO010000004">
    <property type="protein sequence ID" value="NBC36997.1"/>
    <property type="molecule type" value="Genomic_DNA"/>
</dbReference>
<sequence>MGCGLIAPMTARAINIDVTPLSFPRGQTTQGGWAQGQAPAGWSVTLDGALIPTDAQGRFFVGFDRDAAKGATLIGTAPDGTQAQAALTITPRAWRIEQVNAPFRPPALPDAEFTRIRSAELARITAARALASASDGWRQDFVWPAKGRISGLFGAQRVYQGAPGSYHGGTDVALPTGTPYVAPADGVVVLAVADTPFTQEGHLLMVDHGMGLVSAFLHSSALLVREGDRVTQGQPIGKVGMTGRASGPHLHWGLRWREARLDPLLIAPALSAG</sequence>